<dbReference type="OrthoDB" id="8984114at2759"/>
<keyword evidence="1" id="KW-0472">Membrane</keyword>
<sequence length="224" mass="24500">MSSTLCLPWQTADPEDEVTYSTVFTNTQSSPHRISPHQSQPSENPADEVLYSSVVRKNLQTTHSSHRSAADRAGDVIYCSVAGQNTQNISHTLLLLFSPSDLTIILMALGMLLLVTAVATVTWKLCKRHKGVQPHTGAREDRSNELTTADPEDEVTYSTVFTNTQSSPHRISPHQSQPSENPADEVLYSSVVLKNLQTTHSSHRSAADRAGDVIYCSVAGQNTQ</sequence>
<dbReference type="AlphaFoldDB" id="A0A9Q1DX86"/>
<reference evidence="2" key="1">
    <citation type="journal article" date="2023" name="Science">
        <title>Genome structures resolve the early diversification of teleost fishes.</title>
        <authorList>
            <person name="Parey E."/>
            <person name="Louis A."/>
            <person name="Montfort J."/>
            <person name="Bouchez O."/>
            <person name="Roques C."/>
            <person name="Iampietro C."/>
            <person name="Lluch J."/>
            <person name="Castinel A."/>
            <person name="Donnadieu C."/>
            <person name="Desvignes T."/>
            <person name="Floi Bucao C."/>
            <person name="Jouanno E."/>
            <person name="Wen M."/>
            <person name="Mejri S."/>
            <person name="Dirks R."/>
            <person name="Jansen H."/>
            <person name="Henkel C."/>
            <person name="Chen W.J."/>
            <person name="Zahm M."/>
            <person name="Cabau C."/>
            <person name="Klopp C."/>
            <person name="Thompson A.W."/>
            <person name="Robinson-Rechavi M."/>
            <person name="Braasch I."/>
            <person name="Lecointre G."/>
            <person name="Bobe J."/>
            <person name="Postlethwait J.H."/>
            <person name="Berthelot C."/>
            <person name="Roest Crollius H."/>
            <person name="Guiguen Y."/>
        </authorList>
    </citation>
    <scope>NUCLEOTIDE SEQUENCE</scope>
    <source>
        <strain evidence="2">Concon-B</strain>
    </source>
</reference>
<comment type="caution">
    <text evidence="2">The sequence shown here is derived from an EMBL/GenBank/DDBJ whole genome shotgun (WGS) entry which is preliminary data.</text>
</comment>
<gene>
    <name evidence="2" type="ORF">COCON_G00020890</name>
</gene>
<evidence type="ECO:0000313" key="2">
    <source>
        <dbReference type="EMBL" id="KAJ8283239.1"/>
    </source>
</evidence>
<keyword evidence="1" id="KW-1133">Transmembrane helix</keyword>
<name>A0A9Q1DX86_CONCO</name>
<protein>
    <submittedName>
        <fullName evidence="2">Uncharacterized protein</fullName>
    </submittedName>
</protein>
<dbReference type="EMBL" id="JAFJMO010000002">
    <property type="protein sequence ID" value="KAJ8283239.1"/>
    <property type="molecule type" value="Genomic_DNA"/>
</dbReference>
<proteinExistence type="predicted"/>
<keyword evidence="3" id="KW-1185">Reference proteome</keyword>
<feature type="transmembrane region" description="Helical" evidence="1">
    <location>
        <begin position="102"/>
        <end position="123"/>
    </location>
</feature>
<evidence type="ECO:0000256" key="1">
    <source>
        <dbReference type="SAM" id="Phobius"/>
    </source>
</evidence>
<keyword evidence="1" id="KW-0812">Transmembrane</keyword>
<dbReference type="Proteomes" id="UP001152803">
    <property type="component" value="Unassembled WGS sequence"/>
</dbReference>
<organism evidence="2 3">
    <name type="scientific">Conger conger</name>
    <name type="common">Conger eel</name>
    <name type="synonym">Muraena conger</name>
    <dbReference type="NCBI Taxonomy" id="82655"/>
    <lineage>
        <taxon>Eukaryota</taxon>
        <taxon>Metazoa</taxon>
        <taxon>Chordata</taxon>
        <taxon>Craniata</taxon>
        <taxon>Vertebrata</taxon>
        <taxon>Euteleostomi</taxon>
        <taxon>Actinopterygii</taxon>
        <taxon>Neopterygii</taxon>
        <taxon>Teleostei</taxon>
        <taxon>Anguilliformes</taxon>
        <taxon>Congridae</taxon>
        <taxon>Conger</taxon>
    </lineage>
</organism>
<accession>A0A9Q1DX86</accession>
<evidence type="ECO:0000313" key="3">
    <source>
        <dbReference type="Proteomes" id="UP001152803"/>
    </source>
</evidence>